<name>A0A806KCR5_9BACT</name>
<proteinExistence type="inferred from homology"/>
<feature type="transmembrane region" description="Helical" evidence="6">
    <location>
        <begin position="251"/>
        <end position="271"/>
    </location>
</feature>
<protein>
    <recommendedName>
        <fullName evidence="8">DUF445 domain-containing protein</fullName>
    </recommendedName>
</protein>
<evidence type="ECO:0000256" key="1">
    <source>
        <dbReference type="ARBA" id="ARBA00004308"/>
    </source>
</evidence>
<dbReference type="PANTHER" id="PTHR35791:SF1">
    <property type="entry name" value="UPF0754 MEMBRANE PROTEIN YHEB"/>
    <property type="match status" value="1"/>
</dbReference>
<keyword evidence="4 6" id="KW-1133">Transmembrane helix</keyword>
<comment type="similarity">
    <text evidence="2">Belongs to the UPF0754 family.</text>
</comment>
<evidence type="ECO:0008006" key="8">
    <source>
        <dbReference type="Google" id="ProtNLM"/>
    </source>
</evidence>
<dbReference type="PANTHER" id="PTHR35791">
    <property type="entry name" value="UPF0754 MEMBRANE PROTEIN YHEB"/>
    <property type="match status" value="1"/>
</dbReference>
<keyword evidence="3 6" id="KW-0812">Transmembrane</keyword>
<dbReference type="EMBL" id="JQ844191">
    <property type="protein sequence ID" value="AGS52375.1"/>
    <property type="molecule type" value="Genomic_DNA"/>
</dbReference>
<dbReference type="GO" id="GO:0012505">
    <property type="term" value="C:endomembrane system"/>
    <property type="evidence" value="ECO:0007669"/>
    <property type="project" value="UniProtKB-SubCell"/>
</dbReference>
<evidence type="ECO:0000313" key="7">
    <source>
        <dbReference type="EMBL" id="AGS52375.1"/>
    </source>
</evidence>
<comment type="subcellular location">
    <subcellularLocation>
        <location evidence="1">Endomembrane system</location>
    </subcellularLocation>
</comment>
<dbReference type="AlphaFoldDB" id="A0A806KCR5"/>
<evidence type="ECO:0000256" key="4">
    <source>
        <dbReference type="ARBA" id="ARBA00022989"/>
    </source>
</evidence>
<accession>A0A806KCR5</accession>
<evidence type="ECO:0000256" key="6">
    <source>
        <dbReference type="SAM" id="Phobius"/>
    </source>
</evidence>
<dbReference type="InterPro" id="IPR007383">
    <property type="entry name" value="DUF445"/>
</dbReference>
<evidence type="ECO:0000256" key="2">
    <source>
        <dbReference type="ARBA" id="ARBA00008053"/>
    </source>
</evidence>
<sequence>MVFLIPPVVGAFIGYSTNVVAIKMLFRPLKEARLFGLRLPFTPGILPKQRYRLSQSIGAMVERELLTPQVIRARLAQEDVRIKIKEAISQFTDKIKDNEQLYSSFVSVAVDFLRKREIRLELESKGRIFLRNIFNQLNTMQRLFLAAGQYDITLQEKMPQIIDELISNTESLLKEERIKNIFINAVKENKVKLDDYLFERLISVIDGQMESILASINVKQLVCDRIDSLDMKKVERIILDVMSDQFKWVEIFGGILGFLIGCFQSFFILFLR</sequence>
<evidence type="ECO:0000256" key="3">
    <source>
        <dbReference type="ARBA" id="ARBA00022692"/>
    </source>
</evidence>
<dbReference type="Pfam" id="PF04286">
    <property type="entry name" value="DUF445"/>
    <property type="match status" value="2"/>
</dbReference>
<reference evidence="7" key="1">
    <citation type="submission" date="2012-03" db="EMBL/GenBank/DDBJ databases">
        <title>Functional metagenomics reveals considerable lignocellulase gene clusters in the gut microbiome of a wood-feeding higher termite.</title>
        <authorList>
            <person name="Liu N."/>
        </authorList>
    </citation>
    <scope>NUCLEOTIDE SEQUENCE</scope>
</reference>
<organism evidence="7">
    <name type="scientific">uncultured bacterium contig00077</name>
    <dbReference type="NCBI Taxonomy" id="1181555"/>
    <lineage>
        <taxon>Bacteria</taxon>
        <taxon>environmental samples</taxon>
    </lineage>
</organism>
<keyword evidence="5 6" id="KW-0472">Membrane</keyword>
<evidence type="ECO:0000256" key="5">
    <source>
        <dbReference type="ARBA" id="ARBA00023136"/>
    </source>
</evidence>